<evidence type="ECO:0000256" key="1">
    <source>
        <dbReference type="SAM" id="SignalP"/>
    </source>
</evidence>
<protein>
    <submittedName>
        <fullName evidence="2">Uncharacterized protein</fullName>
    </submittedName>
</protein>
<accession>A0A6A5YVJ1</accession>
<feature type="chain" id="PRO_5025357662" evidence="1">
    <location>
        <begin position="19"/>
        <end position="132"/>
    </location>
</feature>
<feature type="signal peptide" evidence="1">
    <location>
        <begin position="1"/>
        <end position="18"/>
    </location>
</feature>
<evidence type="ECO:0000313" key="3">
    <source>
        <dbReference type="Proteomes" id="UP000799770"/>
    </source>
</evidence>
<gene>
    <name evidence="2" type="ORF">BDV96DRAFT_650190</name>
</gene>
<proteinExistence type="predicted"/>
<evidence type="ECO:0000313" key="2">
    <source>
        <dbReference type="EMBL" id="KAF2111080.1"/>
    </source>
</evidence>
<dbReference type="Proteomes" id="UP000799770">
    <property type="component" value="Unassembled WGS sequence"/>
</dbReference>
<organism evidence="2 3">
    <name type="scientific">Lophiotrema nucula</name>
    <dbReference type="NCBI Taxonomy" id="690887"/>
    <lineage>
        <taxon>Eukaryota</taxon>
        <taxon>Fungi</taxon>
        <taxon>Dikarya</taxon>
        <taxon>Ascomycota</taxon>
        <taxon>Pezizomycotina</taxon>
        <taxon>Dothideomycetes</taxon>
        <taxon>Pleosporomycetidae</taxon>
        <taxon>Pleosporales</taxon>
        <taxon>Lophiotremataceae</taxon>
        <taxon>Lophiotrema</taxon>
    </lineage>
</organism>
<dbReference type="AlphaFoldDB" id="A0A6A5YVJ1"/>
<name>A0A6A5YVJ1_9PLEO</name>
<keyword evidence="3" id="KW-1185">Reference proteome</keyword>
<dbReference type="OrthoDB" id="3745536at2759"/>
<keyword evidence="1" id="KW-0732">Signal</keyword>
<reference evidence="2" key="1">
    <citation type="journal article" date="2020" name="Stud. Mycol.">
        <title>101 Dothideomycetes genomes: a test case for predicting lifestyles and emergence of pathogens.</title>
        <authorList>
            <person name="Haridas S."/>
            <person name="Albert R."/>
            <person name="Binder M."/>
            <person name="Bloem J."/>
            <person name="Labutti K."/>
            <person name="Salamov A."/>
            <person name="Andreopoulos B."/>
            <person name="Baker S."/>
            <person name="Barry K."/>
            <person name="Bills G."/>
            <person name="Bluhm B."/>
            <person name="Cannon C."/>
            <person name="Castanera R."/>
            <person name="Culley D."/>
            <person name="Daum C."/>
            <person name="Ezra D."/>
            <person name="Gonzalez J."/>
            <person name="Henrissat B."/>
            <person name="Kuo A."/>
            <person name="Liang C."/>
            <person name="Lipzen A."/>
            <person name="Lutzoni F."/>
            <person name="Magnuson J."/>
            <person name="Mondo S."/>
            <person name="Nolan M."/>
            <person name="Ohm R."/>
            <person name="Pangilinan J."/>
            <person name="Park H.-J."/>
            <person name="Ramirez L."/>
            <person name="Alfaro M."/>
            <person name="Sun H."/>
            <person name="Tritt A."/>
            <person name="Yoshinaga Y."/>
            <person name="Zwiers L.-H."/>
            <person name="Turgeon B."/>
            <person name="Goodwin S."/>
            <person name="Spatafora J."/>
            <person name="Crous P."/>
            <person name="Grigoriev I."/>
        </authorList>
    </citation>
    <scope>NUCLEOTIDE SEQUENCE</scope>
    <source>
        <strain evidence="2">CBS 627.86</strain>
    </source>
</reference>
<sequence>MQTKTIIALLVAVVGINAAPVVEDAMSPRQATTVPIQIYNSAGCNNGPNPAFTANIAGDGACSQIGTTGITVPADSAFVATTLGPACQITLYYDSNCSSGNTLLITGAGQCRTFGTAGRQIRSARTNGPGNC</sequence>
<dbReference type="EMBL" id="ML977335">
    <property type="protein sequence ID" value="KAF2111080.1"/>
    <property type="molecule type" value="Genomic_DNA"/>
</dbReference>